<dbReference type="PANTHER" id="PTHR47331:SF1">
    <property type="entry name" value="GAG-LIKE PROTEIN"/>
    <property type="match status" value="1"/>
</dbReference>
<evidence type="ECO:0000313" key="3">
    <source>
        <dbReference type="RefSeq" id="XP_024876473.1"/>
    </source>
</evidence>
<dbReference type="Proteomes" id="UP000504618">
    <property type="component" value="Unplaced"/>
</dbReference>
<dbReference type="AlphaFoldDB" id="A0A6J1Q479"/>
<accession>A0A6J1Q479</accession>
<protein>
    <submittedName>
        <fullName evidence="3">Uncharacterized protein LOC112457560</fullName>
    </submittedName>
</protein>
<dbReference type="OrthoDB" id="6615390at2759"/>
<dbReference type="GO" id="GO:0003676">
    <property type="term" value="F:nucleic acid binding"/>
    <property type="evidence" value="ECO:0007669"/>
    <property type="project" value="InterPro"/>
</dbReference>
<dbReference type="Pfam" id="PF18701">
    <property type="entry name" value="DUF5641"/>
    <property type="match status" value="1"/>
</dbReference>
<organism evidence="2 3">
    <name type="scientific">Temnothorax curvispinosus</name>
    <dbReference type="NCBI Taxonomy" id="300111"/>
    <lineage>
        <taxon>Eukaryota</taxon>
        <taxon>Metazoa</taxon>
        <taxon>Ecdysozoa</taxon>
        <taxon>Arthropoda</taxon>
        <taxon>Hexapoda</taxon>
        <taxon>Insecta</taxon>
        <taxon>Pterygota</taxon>
        <taxon>Neoptera</taxon>
        <taxon>Endopterygota</taxon>
        <taxon>Hymenoptera</taxon>
        <taxon>Apocrita</taxon>
        <taxon>Aculeata</taxon>
        <taxon>Formicoidea</taxon>
        <taxon>Formicidae</taxon>
        <taxon>Myrmicinae</taxon>
        <taxon>Temnothorax</taxon>
    </lineage>
</organism>
<dbReference type="InterPro" id="IPR036397">
    <property type="entry name" value="RNaseH_sf"/>
</dbReference>
<dbReference type="PANTHER" id="PTHR47331">
    <property type="entry name" value="PHD-TYPE DOMAIN-CONTAINING PROTEIN"/>
    <property type="match status" value="1"/>
</dbReference>
<evidence type="ECO:0000313" key="2">
    <source>
        <dbReference type="Proteomes" id="UP000504618"/>
    </source>
</evidence>
<dbReference type="Gene3D" id="3.30.420.10">
    <property type="entry name" value="Ribonuclease H-like superfamily/Ribonuclease H"/>
    <property type="match status" value="1"/>
</dbReference>
<dbReference type="InterPro" id="IPR040676">
    <property type="entry name" value="DUF5641"/>
</dbReference>
<keyword evidence="2" id="KW-1185">Reference proteome</keyword>
<dbReference type="InterPro" id="IPR012337">
    <property type="entry name" value="RNaseH-like_sf"/>
</dbReference>
<dbReference type="SUPFAM" id="SSF53098">
    <property type="entry name" value="Ribonuclease H-like"/>
    <property type="match status" value="1"/>
</dbReference>
<name>A0A6J1Q479_9HYME</name>
<evidence type="ECO:0000259" key="1">
    <source>
        <dbReference type="Pfam" id="PF18701"/>
    </source>
</evidence>
<dbReference type="GeneID" id="112457560"/>
<dbReference type="RefSeq" id="XP_024876473.1">
    <property type="nucleotide sequence ID" value="XM_025020705.1"/>
</dbReference>
<feature type="domain" description="DUF5641" evidence="1">
    <location>
        <begin position="171"/>
        <end position="265"/>
    </location>
</feature>
<sequence>MATRAVHLEIVNGYLTPAFLGAYSRFCARRGLPASIYSDNGTTFVGADREIQGAFRAALRDPNFLNRTASDQVTWHFISPAALHFGGLWEAGVRSVKHHLRRVVGAHTLTFEEFATLLCNIEACLNSRPLAPLTDSADEYEALTPGHFLIGAALTASPEASVLHLNENRLSRWQVVRQTTERFWKLWQTDYVNTLQQRAKWRKSGKEQIRVGQLVLLQNPLLSPCKWELGRIIQCHAGSDNVVRVVTVKTATSEFKRPVVKICVLPIDIENAETPA</sequence>
<proteinExistence type="predicted"/>
<reference evidence="3" key="1">
    <citation type="submission" date="2025-08" db="UniProtKB">
        <authorList>
            <consortium name="RefSeq"/>
        </authorList>
    </citation>
    <scope>IDENTIFICATION</scope>
    <source>
        <tissue evidence="3">Whole body</tissue>
    </source>
</reference>
<gene>
    <name evidence="3" type="primary">LOC112457560</name>
</gene>